<dbReference type="GO" id="GO:0003919">
    <property type="term" value="F:FMN adenylyltransferase activity"/>
    <property type="evidence" value="ECO:0007669"/>
    <property type="project" value="UniProtKB-UniRule"/>
</dbReference>
<dbReference type="SMART" id="SM00904">
    <property type="entry name" value="Flavokinase"/>
    <property type="match status" value="1"/>
</dbReference>
<name>A0A2Z2NKP7_9GAMM</name>
<comment type="function">
    <text evidence="1">Catalyzes the phosphorylation of riboflavin to FMN followed by the adenylation of FMN to FAD.</text>
</comment>
<dbReference type="KEGG" id="gai:IMCC3135_01645"/>
<dbReference type="InterPro" id="IPR002606">
    <property type="entry name" value="Riboflavin_kinase_bac"/>
</dbReference>
<reference evidence="17 18" key="1">
    <citation type="submission" date="2016-12" db="EMBL/GenBank/DDBJ databases">
        <authorList>
            <person name="Song W.-J."/>
            <person name="Kurnit D.M."/>
        </authorList>
    </citation>
    <scope>NUCLEOTIDE SEQUENCE [LARGE SCALE GENOMIC DNA]</scope>
    <source>
        <strain evidence="17 18">IMCC3135</strain>
    </source>
</reference>
<evidence type="ECO:0000259" key="16">
    <source>
        <dbReference type="SMART" id="SM00904"/>
    </source>
</evidence>
<dbReference type="Gene3D" id="3.40.50.620">
    <property type="entry name" value="HUPs"/>
    <property type="match status" value="1"/>
</dbReference>
<evidence type="ECO:0000313" key="18">
    <source>
        <dbReference type="Proteomes" id="UP000250079"/>
    </source>
</evidence>
<dbReference type="GO" id="GO:0005524">
    <property type="term" value="F:ATP binding"/>
    <property type="evidence" value="ECO:0007669"/>
    <property type="project" value="UniProtKB-UniRule"/>
</dbReference>
<comment type="catalytic activity">
    <reaction evidence="14 15">
        <text>FMN + ATP + H(+) = FAD + diphosphate</text>
        <dbReference type="Rhea" id="RHEA:17237"/>
        <dbReference type="ChEBI" id="CHEBI:15378"/>
        <dbReference type="ChEBI" id="CHEBI:30616"/>
        <dbReference type="ChEBI" id="CHEBI:33019"/>
        <dbReference type="ChEBI" id="CHEBI:57692"/>
        <dbReference type="ChEBI" id="CHEBI:58210"/>
        <dbReference type="EC" id="2.7.7.2"/>
    </reaction>
</comment>
<dbReference type="PIRSF" id="PIRSF004491">
    <property type="entry name" value="FAD_Synth"/>
    <property type="match status" value="1"/>
</dbReference>
<evidence type="ECO:0000256" key="14">
    <source>
        <dbReference type="ARBA" id="ARBA00049494"/>
    </source>
</evidence>
<dbReference type="UniPathway" id="UPA00276">
    <property type="reaction ID" value="UER00406"/>
</dbReference>
<protein>
    <recommendedName>
        <fullName evidence="15">Riboflavin biosynthesis protein</fullName>
    </recommendedName>
    <domain>
        <recommendedName>
            <fullName evidence="15">Riboflavin kinase</fullName>
            <ecNumber evidence="15">2.7.1.26</ecNumber>
        </recommendedName>
        <alternativeName>
            <fullName evidence="15">Flavokinase</fullName>
        </alternativeName>
    </domain>
    <domain>
        <recommendedName>
            <fullName evidence="15">FMN adenylyltransferase</fullName>
            <ecNumber evidence="15">2.7.7.2</ecNumber>
        </recommendedName>
        <alternativeName>
            <fullName evidence="15">FAD pyrophosphorylase</fullName>
        </alternativeName>
        <alternativeName>
            <fullName evidence="15">FAD synthase</fullName>
        </alternativeName>
    </domain>
</protein>
<evidence type="ECO:0000256" key="3">
    <source>
        <dbReference type="ARBA" id="ARBA00005201"/>
    </source>
</evidence>
<evidence type="ECO:0000256" key="8">
    <source>
        <dbReference type="ARBA" id="ARBA00022741"/>
    </source>
</evidence>
<dbReference type="PANTHER" id="PTHR22749:SF6">
    <property type="entry name" value="RIBOFLAVIN KINASE"/>
    <property type="match status" value="1"/>
</dbReference>
<evidence type="ECO:0000256" key="1">
    <source>
        <dbReference type="ARBA" id="ARBA00002121"/>
    </source>
</evidence>
<dbReference type="InterPro" id="IPR014729">
    <property type="entry name" value="Rossmann-like_a/b/a_fold"/>
</dbReference>
<dbReference type="Pfam" id="PF01687">
    <property type="entry name" value="Flavokinase"/>
    <property type="match status" value="1"/>
</dbReference>
<keyword evidence="5 15" id="KW-0288">FMN</keyword>
<evidence type="ECO:0000256" key="11">
    <source>
        <dbReference type="ARBA" id="ARBA00022840"/>
    </source>
</evidence>
<keyword evidence="7 15" id="KW-0548">Nucleotidyltransferase</keyword>
<sequence>MQLIRGLNRWPDNTESVVTIGNFDGVHLGHQSMLASLRSAADTHQLPATVISFEPLPQEYFMPQSAPSRLQGLRDRVRSIEASGVDRLVLLDFDSHFAEQSAEDFISDVLIEQLQTRHLIIGDDFCFGHKRRGNFQMLTSAAKTHGFTLQRSHTCLQDEHRISSTRVREHLSKGELAAATSLLGRPYRISGRVIHGEKVGRQLGFPTANVALGVLRPALRGVFAVWACDLERGTRHAAVANLGERPTVGGRKLLLEVHLLDAEADLYGHHLAVDFIAQLRHEQRFASLDELKMQIARDADAARELMKDQMTYTDPLCSTDEARQT</sequence>
<dbReference type="GO" id="GO:0008531">
    <property type="term" value="F:riboflavin kinase activity"/>
    <property type="evidence" value="ECO:0007669"/>
    <property type="project" value="UniProtKB-UniRule"/>
</dbReference>
<dbReference type="SUPFAM" id="SSF82114">
    <property type="entry name" value="Riboflavin kinase-like"/>
    <property type="match status" value="1"/>
</dbReference>
<dbReference type="InterPro" id="IPR015864">
    <property type="entry name" value="FAD_synthase"/>
</dbReference>
<dbReference type="InterPro" id="IPR015865">
    <property type="entry name" value="Riboflavin_kinase_bac/euk"/>
</dbReference>
<dbReference type="GO" id="GO:0009231">
    <property type="term" value="P:riboflavin biosynthetic process"/>
    <property type="evidence" value="ECO:0007669"/>
    <property type="project" value="InterPro"/>
</dbReference>
<evidence type="ECO:0000256" key="9">
    <source>
        <dbReference type="ARBA" id="ARBA00022777"/>
    </source>
</evidence>
<dbReference type="UniPathway" id="UPA00277">
    <property type="reaction ID" value="UER00407"/>
</dbReference>
<dbReference type="FunFam" id="3.40.50.620:FF:000021">
    <property type="entry name" value="Riboflavin biosynthesis protein"/>
    <property type="match status" value="1"/>
</dbReference>
<organism evidence="17 18">
    <name type="scientific">Granulosicoccus antarcticus IMCC3135</name>
    <dbReference type="NCBI Taxonomy" id="1192854"/>
    <lineage>
        <taxon>Bacteria</taxon>
        <taxon>Pseudomonadati</taxon>
        <taxon>Pseudomonadota</taxon>
        <taxon>Gammaproteobacteria</taxon>
        <taxon>Chromatiales</taxon>
        <taxon>Granulosicoccaceae</taxon>
        <taxon>Granulosicoccus</taxon>
    </lineage>
</organism>
<feature type="domain" description="Riboflavin kinase" evidence="16">
    <location>
        <begin position="182"/>
        <end position="307"/>
    </location>
</feature>
<evidence type="ECO:0000256" key="12">
    <source>
        <dbReference type="ARBA" id="ARBA00023268"/>
    </source>
</evidence>
<keyword evidence="11 15" id="KW-0067">ATP-binding</keyword>
<comment type="pathway">
    <text evidence="3 15">Cofactor biosynthesis; FMN biosynthesis; FMN from riboflavin (ATP route): step 1/1.</text>
</comment>
<dbReference type="NCBIfam" id="NF004162">
    <property type="entry name" value="PRK05627.1-5"/>
    <property type="match status" value="1"/>
</dbReference>
<comment type="similarity">
    <text evidence="15">Belongs to the ribF family.</text>
</comment>
<dbReference type="NCBIfam" id="NF004159">
    <property type="entry name" value="PRK05627.1-2"/>
    <property type="match status" value="1"/>
</dbReference>
<keyword evidence="8 15" id="KW-0547">Nucleotide-binding</keyword>
<evidence type="ECO:0000256" key="15">
    <source>
        <dbReference type="PIRNR" id="PIRNR004491"/>
    </source>
</evidence>
<gene>
    <name evidence="17" type="primary">ribF</name>
    <name evidence="17" type="ORF">IMCC3135_01645</name>
</gene>
<evidence type="ECO:0000256" key="4">
    <source>
        <dbReference type="ARBA" id="ARBA00022630"/>
    </source>
</evidence>
<evidence type="ECO:0000313" key="17">
    <source>
        <dbReference type="EMBL" id="ASJ70448.1"/>
    </source>
</evidence>
<keyword evidence="18" id="KW-1185">Reference proteome</keyword>
<dbReference type="EC" id="2.7.7.2" evidence="15"/>
<dbReference type="InterPro" id="IPR023468">
    <property type="entry name" value="Riboflavin_kinase"/>
</dbReference>
<dbReference type="EMBL" id="CP018632">
    <property type="protein sequence ID" value="ASJ70448.1"/>
    <property type="molecule type" value="Genomic_DNA"/>
</dbReference>
<dbReference type="EC" id="2.7.1.26" evidence="15"/>
<dbReference type="AlphaFoldDB" id="A0A2Z2NKP7"/>
<accession>A0A2Z2NKP7</accession>
<dbReference type="InterPro" id="IPR023465">
    <property type="entry name" value="Riboflavin_kinase_dom_sf"/>
</dbReference>
<dbReference type="NCBIfam" id="NF004163">
    <property type="entry name" value="PRK05627.1-6"/>
    <property type="match status" value="1"/>
</dbReference>
<keyword evidence="12" id="KW-0511">Multifunctional enzyme</keyword>
<evidence type="ECO:0000256" key="7">
    <source>
        <dbReference type="ARBA" id="ARBA00022695"/>
    </source>
</evidence>
<dbReference type="SUPFAM" id="SSF52374">
    <property type="entry name" value="Nucleotidylyl transferase"/>
    <property type="match status" value="1"/>
</dbReference>
<dbReference type="RefSeq" id="WP_088915994.1">
    <property type="nucleotide sequence ID" value="NZ_CP018632.1"/>
</dbReference>
<keyword evidence="4 15" id="KW-0285">Flavoprotein</keyword>
<dbReference type="Pfam" id="PF06574">
    <property type="entry name" value="FAD_syn"/>
    <property type="match status" value="1"/>
</dbReference>
<dbReference type="OrthoDB" id="9803667at2"/>
<evidence type="ECO:0000256" key="10">
    <source>
        <dbReference type="ARBA" id="ARBA00022827"/>
    </source>
</evidence>
<keyword evidence="9 15" id="KW-0418">Kinase</keyword>
<evidence type="ECO:0000256" key="13">
    <source>
        <dbReference type="ARBA" id="ARBA00047880"/>
    </source>
</evidence>
<keyword evidence="6 15" id="KW-0808">Transferase</keyword>
<dbReference type="Proteomes" id="UP000250079">
    <property type="component" value="Chromosome"/>
</dbReference>
<dbReference type="CDD" id="cd02064">
    <property type="entry name" value="FAD_synthetase_N"/>
    <property type="match status" value="1"/>
</dbReference>
<evidence type="ECO:0000256" key="5">
    <source>
        <dbReference type="ARBA" id="ARBA00022643"/>
    </source>
</evidence>
<proteinExistence type="inferred from homology"/>
<comment type="pathway">
    <text evidence="2 15">Cofactor biosynthesis; FAD biosynthesis; FAD from FMN: step 1/1.</text>
</comment>
<comment type="catalytic activity">
    <reaction evidence="13 15">
        <text>riboflavin + ATP = FMN + ADP + H(+)</text>
        <dbReference type="Rhea" id="RHEA:14357"/>
        <dbReference type="ChEBI" id="CHEBI:15378"/>
        <dbReference type="ChEBI" id="CHEBI:30616"/>
        <dbReference type="ChEBI" id="CHEBI:57986"/>
        <dbReference type="ChEBI" id="CHEBI:58210"/>
        <dbReference type="ChEBI" id="CHEBI:456216"/>
        <dbReference type="EC" id="2.7.1.26"/>
    </reaction>
</comment>
<dbReference type="NCBIfam" id="TIGR00083">
    <property type="entry name" value="ribF"/>
    <property type="match status" value="1"/>
</dbReference>
<keyword evidence="10 15" id="KW-0274">FAD</keyword>
<evidence type="ECO:0000256" key="6">
    <source>
        <dbReference type="ARBA" id="ARBA00022679"/>
    </source>
</evidence>
<dbReference type="PANTHER" id="PTHR22749">
    <property type="entry name" value="RIBOFLAVIN KINASE/FMN ADENYLYLTRANSFERASE"/>
    <property type="match status" value="1"/>
</dbReference>
<dbReference type="GO" id="GO:0009398">
    <property type="term" value="P:FMN biosynthetic process"/>
    <property type="evidence" value="ECO:0007669"/>
    <property type="project" value="UniProtKB-UniRule"/>
</dbReference>
<dbReference type="Gene3D" id="2.40.30.30">
    <property type="entry name" value="Riboflavin kinase-like"/>
    <property type="match status" value="1"/>
</dbReference>
<evidence type="ECO:0000256" key="2">
    <source>
        <dbReference type="ARBA" id="ARBA00004726"/>
    </source>
</evidence>
<dbReference type="GO" id="GO:0006747">
    <property type="term" value="P:FAD biosynthetic process"/>
    <property type="evidence" value="ECO:0007669"/>
    <property type="project" value="UniProtKB-UniRule"/>
</dbReference>
<dbReference type="NCBIfam" id="NF004160">
    <property type="entry name" value="PRK05627.1-3"/>
    <property type="match status" value="1"/>
</dbReference>